<dbReference type="PANTHER" id="PTHR37817">
    <property type="entry name" value="N-ACETYLTRANSFERASE EIS"/>
    <property type="match status" value="1"/>
</dbReference>
<dbReference type="EMBL" id="DSBT01000211">
    <property type="protein sequence ID" value="HDP78027.1"/>
    <property type="molecule type" value="Genomic_DNA"/>
</dbReference>
<dbReference type="SUPFAM" id="SSF55729">
    <property type="entry name" value="Acyl-CoA N-acyltransferases (Nat)"/>
    <property type="match status" value="1"/>
</dbReference>
<dbReference type="Gene3D" id="3.30.1050.10">
    <property type="entry name" value="SCP2 sterol-binding domain"/>
    <property type="match status" value="1"/>
</dbReference>
<proteinExistence type="predicted"/>
<dbReference type="Pfam" id="PF17668">
    <property type="entry name" value="Acetyltransf_17"/>
    <property type="match status" value="1"/>
</dbReference>
<dbReference type="CDD" id="cd04301">
    <property type="entry name" value="NAT_SF"/>
    <property type="match status" value="1"/>
</dbReference>
<dbReference type="InterPro" id="IPR025559">
    <property type="entry name" value="Eis_dom"/>
</dbReference>
<dbReference type="PANTHER" id="PTHR37817:SF1">
    <property type="entry name" value="N-ACETYLTRANSFERASE EIS"/>
    <property type="match status" value="1"/>
</dbReference>
<comment type="caution">
    <text evidence="2">The sequence shown here is derived from an EMBL/GenBank/DDBJ whole genome shotgun (WGS) entry which is preliminary data.</text>
</comment>
<dbReference type="GO" id="GO:0034069">
    <property type="term" value="F:aminoglycoside N-acetyltransferase activity"/>
    <property type="evidence" value="ECO:0007669"/>
    <property type="project" value="TreeGrafter"/>
</dbReference>
<dbReference type="InterPro" id="IPR041380">
    <property type="entry name" value="Acetyltransf_17"/>
</dbReference>
<evidence type="ECO:0000259" key="1">
    <source>
        <dbReference type="PROSITE" id="PS51186"/>
    </source>
</evidence>
<dbReference type="SUPFAM" id="SSF55718">
    <property type="entry name" value="SCP-like"/>
    <property type="match status" value="1"/>
</dbReference>
<gene>
    <name evidence="2" type="ORF">ENN47_07570</name>
</gene>
<dbReference type="InterPro" id="IPR000182">
    <property type="entry name" value="GNAT_dom"/>
</dbReference>
<evidence type="ECO:0000313" key="2">
    <source>
        <dbReference type="EMBL" id="HDP78027.1"/>
    </source>
</evidence>
<dbReference type="PROSITE" id="PS51186">
    <property type="entry name" value="GNAT"/>
    <property type="match status" value="1"/>
</dbReference>
<dbReference type="Gene3D" id="3.40.630.30">
    <property type="match status" value="2"/>
</dbReference>
<name>A0A7C1H808_9BACT</name>
<organism evidence="2">
    <name type="scientific">Mesotoga infera</name>
    <dbReference type="NCBI Taxonomy" id="1236046"/>
    <lineage>
        <taxon>Bacteria</taxon>
        <taxon>Thermotogati</taxon>
        <taxon>Thermotogota</taxon>
        <taxon>Thermotogae</taxon>
        <taxon>Kosmotogales</taxon>
        <taxon>Kosmotogaceae</taxon>
        <taxon>Mesotoga</taxon>
    </lineage>
</organism>
<dbReference type="Pfam" id="PF13527">
    <property type="entry name" value="Acetyltransf_9"/>
    <property type="match status" value="1"/>
</dbReference>
<dbReference type="GO" id="GO:0030649">
    <property type="term" value="P:aminoglycoside antibiotic catabolic process"/>
    <property type="evidence" value="ECO:0007669"/>
    <property type="project" value="TreeGrafter"/>
</dbReference>
<dbReference type="AlphaFoldDB" id="A0A7C1H808"/>
<dbReference type="Proteomes" id="UP000886198">
    <property type="component" value="Unassembled WGS sequence"/>
</dbReference>
<dbReference type="InterPro" id="IPR051554">
    <property type="entry name" value="Acetyltransferase_Eis"/>
</dbReference>
<protein>
    <submittedName>
        <fullName evidence="2">GNAT family N-acetyltransferase</fullName>
    </submittedName>
</protein>
<accession>A0A7C1H808</accession>
<dbReference type="Pfam" id="PF13530">
    <property type="entry name" value="SCP2_2"/>
    <property type="match status" value="1"/>
</dbReference>
<dbReference type="InterPro" id="IPR036527">
    <property type="entry name" value="SCP2_sterol-bd_dom_sf"/>
</dbReference>
<sequence>MMFECRRISSQKDYLELMKFSFGIPENWMKVASKHAGEIFNNDLRDPFGAYDGSTLAAEYLLLSLKMRLRDSVVAMGGIGNVCTSPLYRGKGAVKFLLKRSLETMREKGQAVSLLYPFSRSFYRKLGWEEFDTMLRAQFSPGSIDLPDQKVEVTIEEMEDADGEIREFYNDYASSHYSMILRDEEMWKSDFEFRTDNDVSKKFVKFKREGKTTGMLRYVFLYDNFDKDSGLKFVVTIFLADDAATKHAMFRFLKGLSLQIDQIHAFLPPDFLLWPYLKERPSEIKIVPRTMIRIVDLQLLNGLRIDAPDMRVGIKIDDSQASWNDGVFELCVENGELSFLPSDSFDLECEIATLSSVVGGSTDFKEMIEFGRVKVSGGYKGQDLPKSLPFALQHF</sequence>
<dbReference type="InterPro" id="IPR016181">
    <property type="entry name" value="Acyl_CoA_acyltransferase"/>
</dbReference>
<feature type="domain" description="N-acetyltransferase" evidence="1">
    <location>
        <begin position="1"/>
        <end position="184"/>
    </location>
</feature>
<reference evidence="2" key="1">
    <citation type="journal article" date="2020" name="mSystems">
        <title>Genome- and Community-Level Interaction Insights into Carbon Utilization and Element Cycling Functions of Hydrothermarchaeota in Hydrothermal Sediment.</title>
        <authorList>
            <person name="Zhou Z."/>
            <person name="Liu Y."/>
            <person name="Xu W."/>
            <person name="Pan J."/>
            <person name="Luo Z.H."/>
            <person name="Li M."/>
        </authorList>
    </citation>
    <scope>NUCLEOTIDE SEQUENCE [LARGE SCALE GENOMIC DNA]</scope>
    <source>
        <strain evidence="2">SpSt-1179</strain>
    </source>
</reference>